<dbReference type="NCBIfam" id="NF037995">
    <property type="entry name" value="TRAP_S1"/>
    <property type="match status" value="1"/>
</dbReference>
<name>A0A2U1CK50_9BURK</name>
<dbReference type="RefSeq" id="WP_017523275.1">
    <property type="nucleotide sequence ID" value="NZ_JACCEX010000004.1"/>
</dbReference>
<gene>
    <name evidence="3" type="ORF">C7440_2915</name>
</gene>
<dbReference type="Gene3D" id="3.40.190.170">
    <property type="entry name" value="Bacterial extracellular solute-binding protein, family 7"/>
    <property type="match status" value="1"/>
</dbReference>
<accession>A0A2U1CK50</accession>
<proteinExistence type="predicted"/>
<sequence length="347" mass="37392">MKNPWISRLLGVALTTLAIAAGPAKAADKPVELTFSAWIPHTHILVSNFMMPWAKEVEKATEGRVKINFLTKPVTNPVGHLDAVRNGVVDLAFISYSYYPGRFDLMKFAVLPFSGNTAESTSVAAWRTYDKYLQGANEHRGIKLLGIYGHGPGGVYTTEKEVKTIEDFDGLKLRIGGGIQADLAKALNVNAVVKPAPESYELLSTGVVDGVLFPPESIASFRLDTVVKHATVFPGGLYADVHGIIMNQGAFDRLSEGDRKILLSLSGEHIARMGGKAWGDADVAAMKTLKEHSVAIHQASPELIAAVKERTAQFEQAWLEAAKAKGIDGPAALADFRANLKELESGS</sequence>
<dbReference type="PANTHER" id="PTHR33376">
    <property type="match status" value="1"/>
</dbReference>
<dbReference type="SUPFAM" id="SSF53850">
    <property type="entry name" value="Periplasmic binding protein-like II"/>
    <property type="match status" value="1"/>
</dbReference>
<dbReference type="GO" id="GO:0055085">
    <property type="term" value="P:transmembrane transport"/>
    <property type="evidence" value="ECO:0007669"/>
    <property type="project" value="InterPro"/>
</dbReference>
<dbReference type="OrthoDB" id="9177965at2"/>
<keyword evidence="1 2" id="KW-0732">Signal</keyword>
<organism evidence="3 4">
    <name type="scientific">Pusillimonas noertemannii</name>
    <dbReference type="NCBI Taxonomy" id="305977"/>
    <lineage>
        <taxon>Bacteria</taxon>
        <taxon>Pseudomonadati</taxon>
        <taxon>Pseudomonadota</taxon>
        <taxon>Betaproteobacteria</taxon>
        <taxon>Burkholderiales</taxon>
        <taxon>Alcaligenaceae</taxon>
        <taxon>Pusillimonas</taxon>
    </lineage>
</organism>
<dbReference type="AlphaFoldDB" id="A0A2U1CK50"/>
<feature type="signal peptide" evidence="2">
    <location>
        <begin position="1"/>
        <end position="26"/>
    </location>
</feature>
<protein>
    <submittedName>
        <fullName evidence="3">TRAP-type C4-dicarboxylate transport system substrate-binding protein</fullName>
    </submittedName>
</protein>
<dbReference type="STRING" id="1231391.GCA_000308195_00907"/>
<dbReference type="InterPro" id="IPR038404">
    <property type="entry name" value="TRAP_DctP_sf"/>
</dbReference>
<dbReference type="PANTHER" id="PTHR33376:SF15">
    <property type="entry name" value="BLL6794 PROTEIN"/>
    <property type="match status" value="1"/>
</dbReference>
<dbReference type="CDD" id="cd13665">
    <property type="entry name" value="PBP2_TRAP_Dctp3_4"/>
    <property type="match status" value="1"/>
</dbReference>
<evidence type="ECO:0000256" key="1">
    <source>
        <dbReference type="ARBA" id="ARBA00022729"/>
    </source>
</evidence>
<dbReference type="Pfam" id="PF03480">
    <property type="entry name" value="DctP"/>
    <property type="match status" value="1"/>
</dbReference>
<feature type="chain" id="PRO_5015607784" evidence="2">
    <location>
        <begin position="27"/>
        <end position="347"/>
    </location>
</feature>
<comment type="caution">
    <text evidence="3">The sequence shown here is derived from an EMBL/GenBank/DDBJ whole genome shotgun (WGS) entry which is preliminary data.</text>
</comment>
<dbReference type="InterPro" id="IPR018389">
    <property type="entry name" value="DctP_fam"/>
</dbReference>
<evidence type="ECO:0000313" key="3">
    <source>
        <dbReference type="EMBL" id="PVY61365.1"/>
    </source>
</evidence>
<reference evidence="3 4" key="1">
    <citation type="submission" date="2018-04" db="EMBL/GenBank/DDBJ databases">
        <title>Genomic Encyclopedia of Type Strains, Phase IV (KMG-IV): sequencing the most valuable type-strain genomes for metagenomic binning, comparative biology and taxonomic classification.</title>
        <authorList>
            <person name="Goeker M."/>
        </authorList>
    </citation>
    <scope>NUCLEOTIDE SEQUENCE [LARGE SCALE GENOMIC DNA]</scope>
    <source>
        <strain evidence="3 4">DSM 10065</strain>
    </source>
</reference>
<keyword evidence="4" id="KW-1185">Reference proteome</keyword>
<dbReference type="Proteomes" id="UP000246145">
    <property type="component" value="Unassembled WGS sequence"/>
</dbReference>
<evidence type="ECO:0000256" key="2">
    <source>
        <dbReference type="SAM" id="SignalP"/>
    </source>
</evidence>
<evidence type="ECO:0000313" key="4">
    <source>
        <dbReference type="Proteomes" id="UP000246145"/>
    </source>
</evidence>
<dbReference type="EMBL" id="QEKO01000004">
    <property type="protein sequence ID" value="PVY61365.1"/>
    <property type="molecule type" value="Genomic_DNA"/>
</dbReference>